<evidence type="ECO:0000256" key="9">
    <source>
        <dbReference type="HAMAP-Rule" id="MF_00834"/>
    </source>
</evidence>
<accession>A0ABU3QXN8</accession>
<dbReference type="GO" id="GO:0004015">
    <property type="term" value="F:adenosylmethionine-8-amino-7-oxononanoate transaminase activity"/>
    <property type="evidence" value="ECO:0007669"/>
    <property type="project" value="UniProtKB-EC"/>
</dbReference>
<dbReference type="SUPFAM" id="SSF53383">
    <property type="entry name" value="PLP-dependent transferases"/>
    <property type="match status" value="1"/>
</dbReference>
<keyword evidence="4 9" id="KW-0808">Transferase</keyword>
<dbReference type="EMBL" id="JAWCUA010000001">
    <property type="protein sequence ID" value="MDU0111833.1"/>
    <property type="molecule type" value="Genomic_DNA"/>
</dbReference>
<feature type="binding site" evidence="9">
    <location>
        <begin position="113"/>
        <end position="114"/>
    </location>
    <ligand>
        <name>pyridoxal 5'-phosphate</name>
        <dbReference type="ChEBI" id="CHEBI:597326"/>
    </ligand>
</feature>
<keyword evidence="9" id="KW-0963">Cytoplasm</keyword>
<comment type="similarity">
    <text evidence="9">Belongs to the class-III pyridoxal-phosphate-dependent aminotransferase family. BioA subfamily.</text>
</comment>
<keyword evidence="11" id="KW-1185">Reference proteome</keyword>
<name>A0ABU3QXN8_9GAMM</name>
<evidence type="ECO:0000256" key="2">
    <source>
        <dbReference type="ARBA" id="ARBA00005063"/>
    </source>
</evidence>
<proteinExistence type="inferred from homology"/>
<dbReference type="InterPro" id="IPR015422">
    <property type="entry name" value="PyrdxlP-dep_Trfase_small"/>
</dbReference>
<dbReference type="PANTHER" id="PTHR42684">
    <property type="entry name" value="ADENOSYLMETHIONINE-8-AMINO-7-OXONONANOATE AMINOTRANSFERASE"/>
    <property type="match status" value="1"/>
</dbReference>
<dbReference type="RefSeq" id="WP_315945719.1">
    <property type="nucleotide sequence ID" value="NZ_JAWCUA010000001.1"/>
</dbReference>
<organism evidence="10 11">
    <name type="scientific">Psychrosphaera aquimarina</name>
    <dbReference type="NCBI Taxonomy" id="2044854"/>
    <lineage>
        <taxon>Bacteria</taxon>
        <taxon>Pseudomonadati</taxon>
        <taxon>Pseudomonadota</taxon>
        <taxon>Gammaproteobacteria</taxon>
        <taxon>Alteromonadales</taxon>
        <taxon>Pseudoalteromonadaceae</taxon>
        <taxon>Psychrosphaera</taxon>
    </lineage>
</organism>
<dbReference type="CDD" id="cd00610">
    <property type="entry name" value="OAT_like"/>
    <property type="match status" value="1"/>
</dbReference>
<dbReference type="Pfam" id="PF00202">
    <property type="entry name" value="Aminotran_3"/>
    <property type="match status" value="1"/>
</dbReference>
<feature type="site" description="Participates in the substrate recognition with KAPA and in a stacking interaction with the adenine ring of SAM" evidence="9">
    <location>
        <position position="18"/>
    </location>
</feature>
<dbReference type="InterPro" id="IPR005814">
    <property type="entry name" value="Aminotrans_3"/>
</dbReference>
<reference evidence="10 11" key="1">
    <citation type="submission" date="2023-10" db="EMBL/GenBank/DDBJ databases">
        <title>Psychrosphaera aquimaarina strain SW33 isolated from seawater.</title>
        <authorList>
            <person name="Bayburt H."/>
            <person name="Kim J.M."/>
            <person name="Choi B.J."/>
            <person name="Jeon C.O."/>
        </authorList>
    </citation>
    <scope>NUCLEOTIDE SEQUENCE [LARGE SCALE GENOMIC DNA]</scope>
    <source>
        <strain evidence="10 11">KCTC 52743</strain>
    </source>
</reference>
<keyword evidence="5 9" id="KW-0949">S-adenosyl-L-methionine</keyword>
<comment type="caution">
    <text evidence="10">The sequence shown here is derived from an EMBL/GenBank/DDBJ whole genome shotgun (WGS) entry which is preliminary data.</text>
</comment>
<dbReference type="EC" id="2.6.1.62" evidence="9"/>
<comment type="function">
    <text evidence="9">Catalyzes the transfer of the alpha-amino group from S-adenosyl-L-methionine (SAM) to 7-keto-8-aminopelargonic acid (KAPA) to form 7,8-diaminopelargonic acid (DAPA). It is the only aminotransferase known to utilize SAM as an amino donor.</text>
</comment>
<evidence type="ECO:0000313" key="10">
    <source>
        <dbReference type="EMBL" id="MDU0111833.1"/>
    </source>
</evidence>
<keyword evidence="6 9" id="KW-0093">Biotin biosynthesis</keyword>
<dbReference type="NCBIfam" id="TIGR00508">
    <property type="entry name" value="bioA"/>
    <property type="match status" value="1"/>
</dbReference>
<dbReference type="NCBIfam" id="NF004624">
    <property type="entry name" value="PRK05964.1"/>
    <property type="match status" value="1"/>
</dbReference>
<feature type="binding site" evidence="9">
    <location>
        <position position="276"/>
    </location>
    <ligand>
        <name>substrate</name>
    </ligand>
</feature>
<protein>
    <recommendedName>
        <fullName evidence="9">Adenosylmethionine-8-amino-7-oxononanoate aminotransferase</fullName>
        <ecNumber evidence="9">2.6.1.62</ecNumber>
    </recommendedName>
    <alternativeName>
        <fullName evidence="9">7,8-diamino-pelargonic acid aminotransferase</fullName>
        <shortName evidence="9">DAPA AT</shortName>
        <shortName evidence="9">DAPA aminotransferase</shortName>
    </alternativeName>
    <alternativeName>
        <fullName evidence="9">7,8-diaminononanoate synthase</fullName>
        <shortName evidence="9">DANS</shortName>
    </alternativeName>
    <alternativeName>
        <fullName evidence="9">Diaminopelargonic acid synthase</fullName>
    </alternativeName>
</protein>
<feature type="modified residue" description="N6-(pyridoxal phosphate)lysine" evidence="9">
    <location>
        <position position="276"/>
    </location>
</feature>
<dbReference type="InterPro" id="IPR005815">
    <property type="entry name" value="BioA"/>
</dbReference>
<dbReference type="PANTHER" id="PTHR42684:SF17">
    <property type="entry name" value="ADENOSYLMETHIONINE-8-AMINO-7-OXONONANOATE AMINOTRANSFERASE"/>
    <property type="match status" value="1"/>
</dbReference>
<evidence type="ECO:0000256" key="6">
    <source>
        <dbReference type="ARBA" id="ARBA00022756"/>
    </source>
</evidence>
<evidence type="ECO:0000256" key="4">
    <source>
        <dbReference type="ARBA" id="ARBA00022679"/>
    </source>
</evidence>
<dbReference type="InterPro" id="IPR015421">
    <property type="entry name" value="PyrdxlP-dep_Trfase_major"/>
</dbReference>
<evidence type="ECO:0000256" key="8">
    <source>
        <dbReference type="ARBA" id="ARBA00048449"/>
    </source>
</evidence>
<dbReference type="InterPro" id="IPR049704">
    <property type="entry name" value="Aminotrans_3_PPA_site"/>
</dbReference>
<dbReference type="NCBIfam" id="NF005940">
    <property type="entry name" value="PRK07986.1"/>
    <property type="match status" value="1"/>
</dbReference>
<feature type="binding site" evidence="9">
    <location>
        <position position="247"/>
    </location>
    <ligand>
        <name>pyridoxal 5'-phosphate</name>
        <dbReference type="ChEBI" id="CHEBI:597326"/>
    </ligand>
</feature>
<comment type="catalytic activity">
    <reaction evidence="8 9">
        <text>(8S)-8-amino-7-oxononanoate + S-adenosyl-L-methionine = S-adenosyl-4-methylsulfanyl-2-oxobutanoate + (7R,8S)-7,8-diammoniononanoate</text>
        <dbReference type="Rhea" id="RHEA:16861"/>
        <dbReference type="ChEBI" id="CHEBI:16490"/>
        <dbReference type="ChEBI" id="CHEBI:59789"/>
        <dbReference type="ChEBI" id="CHEBI:149468"/>
        <dbReference type="ChEBI" id="CHEBI:149469"/>
        <dbReference type="EC" id="2.6.1.62"/>
    </reaction>
</comment>
<feature type="binding site" evidence="9">
    <location>
        <position position="53"/>
    </location>
    <ligand>
        <name>substrate</name>
    </ligand>
</feature>
<feature type="binding site" evidence="9">
    <location>
        <position position="309"/>
    </location>
    <ligand>
        <name>substrate</name>
    </ligand>
</feature>
<dbReference type="Proteomes" id="UP001257914">
    <property type="component" value="Unassembled WGS sequence"/>
</dbReference>
<feature type="binding site" evidence="9">
    <location>
        <position position="146"/>
    </location>
    <ligand>
        <name>substrate</name>
    </ligand>
</feature>
<sequence length="426" mass="47024">MNKLIDVKFDEQHIWHPYTSMKTPLPSYPVQSADGVRIKLESGQELIDGMSSWWSVIHGYNHPVINQAITDQLSKMSHVMFGGLTHNPAIELCKKLVEITPVGLEKVFLADSGSVSVEVALKMAIQCQLGRGYTSRNKFVTIKHGYHGDTFGAMAVCDPVNSMHSLYSDILPKNYFIEAPKSKPDQDFDHKELDELKMLLQQDSDNIAALILEPVVQGAGGMRFYHPEFISAAKSICEQYKILLIADEIATGFGRTGKMFACEHAQITPDIMCLGKAITGGYMTLAATLCTEQVALDISQCDAGVLMHGPTFMANPLACAAANASLDLLRTGDWFEQVKHIEAGLKQGLQPCEELDCVTEVRVFGAIGVIEMKQVVNVAEIQKQFIQHDLWIRPFGKLVYVMPQYIISTQDLALLTSGIVKTLSAM</sequence>
<evidence type="ECO:0000256" key="5">
    <source>
        <dbReference type="ARBA" id="ARBA00022691"/>
    </source>
</evidence>
<keyword evidence="3 9" id="KW-0032">Aminotransferase</keyword>
<gene>
    <name evidence="9 10" type="primary">bioA</name>
    <name evidence="10" type="ORF">RT723_02165</name>
</gene>
<feature type="binding site" evidence="9">
    <location>
        <position position="393"/>
    </location>
    <ligand>
        <name>substrate</name>
    </ligand>
</feature>
<evidence type="ECO:0000256" key="3">
    <source>
        <dbReference type="ARBA" id="ARBA00022576"/>
    </source>
</evidence>
<keyword evidence="7 9" id="KW-0663">Pyridoxal phosphate</keyword>
<dbReference type="Gene3D" id="3.90.1150.10">
    <property type="entry name" value="Aspartate Aminotransferase, domain 1"/>
    <property type="match status" value="1"/>
</dbReference>
<comment type="pathway">
    <text evidence="2 9">Cofactor biosynthesis; biotin biosynthesis; 7,8-diaminononanoate from 8-amino-7-oxononanoate (SAM route): step 1/1.</text>
</comment>
<dbReference type="HAMAP" id="MF_00834">
    <property type="entry name" value="BioA"/>
    <property type="match status" value="1"/>
</dbReference>
<evidence type="ECO:0000256" key="1">
    <source>
        <dbReference type="ARBA" id="ARBA00001933"/>
    </source>
</evidence>
<dbReference type="InterPro" id="IPR015424">
    <property type="entry name" value="PyrdxlP-dep_Trfase"/>
</dbReference>
<dbReference type="Gene3D" id="3.40.640.10">
    <property type="entry name" value="Type I PLP-dependent aspartate aminotransferase-like (Major domain)"/>
    <property type="match status" value="1"/>
</dbReference>
<evidence type="ECO:0000313" key="11">
    <source>
        <dbReference type="Proteomes" id="UP001257914"/>
    </source>
</evidence>
<comment type="cofactor">
    <cofactor evidence="1 9">
        <name>pyridoxal 5'-phosphate</name>
        <dbReference type="ChEBI" id="CHEBI:597326"/>
    </cofactor>
</comment>
<comment type="subunit">
    <text evidence="9">Homodimer.</text>
</comment>
<comment type="subcellular location">
    <subcellularLocation>
        <location evidence="9">Cytoplasm</location>
    </subcellularLocation>
</comment>
<evidence type="ECO:0000256" key="7">
    <source>
        <dbReference type="ARBA" id="ARBA00022898"/>
    </source>
</evidence>
<dbReference type="PROSITE" id="PS00600">
    <property type="entry name" value="AA_TRANSFER_CLASS_3"/>
    <property type="match status" value="1"/>
</dbReference>
<feature type="binding site" evidence="9">
    <location>
        <begin position="310"/>
        <end position="311"/>
    </location>
    <ligand>
        <name>pyridoxal 5'-phosphate</name>
        <dbReference type="ChEBI" id="CHEBI:597326"/>
    </ligand>
</feature>